<keyword evidence="2" id="KW-0732">Signal</keyword>
<evidence type="ECO:0000313" key="3">
    <source>
        <dbReference type="EMBL" id="KAJ8891836.1"/>
    </source>
</evidence>
<proteinExistence type="predicted"/>
<name>A0ABQ9I5B4_9NEOP</name>
<reference evidence="3 4" key="1">
    <citation type="submission" date="2023-02" db="EMBL/GenBank/DDBJ databases">
        <title>LHISI_Scaffold_Assembly.</title>
        <authorList>
            <person name="Stuart O.P."/>
            <person name="Cleave R."/>
            <person name="Magrath M.J.L."/>
            <person name="Mikheyev A.S."/>
        </authorList>
    </citation>
    <scope>NUCLEOTIDE SEQUENCE [LARGE SCALE GENOMIC DNA]</scope>
    <source>
        <strain evidence="3">Daus_M_001</strain>
        <tissue evidence="3">Leg muscle</tissue>
    </source>
</reference>
<organism evidence="3 4">
    <name type="scientific">Dryococelus australis</name>
    <dbReference type="NCBI Taxonomy" id="614101"/>
    <lineage>
        <taxon>Eukaryota</taxon>
        <taxon>Metazoa</taxon>
        <taxon>Ecdysozoa</taxon>
        <taxon>Arthropoda</taxon>
        <taxon>Hexapoda</taxon>
        <taxon>Insecta</taxon>
        <taxon>Pterygota</taxon>
        <taxon>Neoptera</taxon>
        <taxon>Polyneoptera</taxon>
        <taxon>Phasmatodea</taxon>
        <taxon>Verophasmatodea</taxon>
        <taxon>Anareolatae</taxon>
        <taxon>Phasmatidae</taxon>
        <taxon>Eurycanthinae</taxon>
        <taxon>Dryococelus</taxon>
    </lineage>
</organism>
<evidence type="ECO:0000256" key="1">
    <source>
        <dbReference type="SAM" id="MobiDB-lite"/>
    </source>
</evidence>
<dbReference type="Proteomes" id="UP001159363">
    <property type="component" value="Chromosome 2"/>
</dbReference>
<evidence type="ECO:0000313" key="4">
    <source>
        <dbReference type="Proteomes" id="UP001159363"/>
    </source>
</evidence>
<dbReference type="EMBL" id="JARBHB010000002">
    <property type="protein sequence ID" value="KAJ8891836.1"/>
    <property type="molecule type" value="Genomic_DNA"/>
</dbReference>
<keyword evidence="4" id="KW-1185">Reference proteome</keyword>
<evidence type="ECO:0000256" key="2">
    <source>
        <dbReference type="SAM" id="SignalP"/>
    </source>
</evidence>
<feature type="chain" id="PRO_5045317704" evidence="2">
    <location>
        <begin position="25"/>
        <end position="173"/>
    </location>
</feature>
<feature type="compositionally biased region" description="Polar residues" evidence="1">
    <location>
        <begin position="66"/>
        <end position="78"/>
    </location>
</feature>
<gene>
    <name evidence="3" type="ORF">PR048_004390</name>
</gene>
<feature type="signal peptide" evidence="2">
    <location>
        <begin position="1"/>
        <end position="24"/>
    </location>
</feature>
<feature type="region of interest" description="Disordered" evidence="1">
    <location>
        <begin position="50"/>
        <end position="87"/>
    </location>
</feature>
<comment type="caution">
    <text evidence="3">The sequence shown here is derived from an EMBL/GenBank/DDBJ whole genome shotgun (WGS) entry which is preliminary data.</text>
</comment>
<feature type="compositionally biased region" description="Basic and acidic residues" evidence="1">
    <location>
        <begin position="52"/>
        <end position="61"/>
    </location>
</feature>
<accession>A0ABQ9I5B4</accession>
<sequence>MNGRAQGNLTIQLVFAVVFQALQTYSVMHRGIAQPNARALSDDLRAGIQGRGKQEIPEKTRRPAASSGTIPTCENQGVTPPGIERASPRMETCGLTTTPLLDLLCVETTIEGNIIQIIEKVGPRSVVMYTSYMKYFVAPIHYEPFLKDVFLFGDAHEVANPVFRIACVLPPQS</sequence>
<protein>
    <submittedName>
        <fullName evidence="3">Uncharacterized protein</fullName>
    </submittedName>
</protein>